<gene>
    <name evidence="1" type="ORF">MBCUR_08580</name>
</gene>
<proteinExistence type="predicted"/>
<dbReference type="Proteomes" id="UP000077245">
    <property type="component" value="Unassembled WGS sequence"/>
</dbReference>
<evidence type="ECO:0000313" key="1">
    <source>
        <dbReference type="EMBL" id="KZX12802.1"/>
    </source>
</evidence>
<accession>A0A166B2Z4</accession>
<evidence type="ECO:0008006" key="3">
    <source>
        <dbReference type="Google" id="ProtNLM"/>
    </source>
</evidence>
<reference evidence="1 2" key="1">
    <citation type="submission" date="2016-04" db="EMBL/GenBank/DDBJ databases">
        <title>Genome sequence of Methanobrevibacter curvatus DSM 11111.</title>
        <authorList>
            <person name="Poehlein A."/>
            <person name="Seedorf H."/>
            <person name="Daniel R."/>
        </authorList>
    </citation>
    <scope>NUCLEOTIDE SEQUENCE [LARGE SCALE GENOMIC DNA]</scope>
    <source>
        <strain evidence="1 2">DSM 11111</strain>
    </source>
</reference>
<dbReference type="AlphaFoldDB" id="A0A166B2Z4"/>
<dbReference type="PATRIC" id="fig|49547.3.peg.925"/>
<evidence type="ECO:0000313" key="2">
    <source>
        <dbReference type="Proteomes" id="UP000077245"/>
    </source>
</evidence>
<dbReference type="STRING" id="49547.MBCUR_08580"/>
<dbReference type="Gene3D" id="2.10.260.10">
    <property type="match status" value="1"/>
</dbReference>
<dbReference type="EMBL" id="LWMV01000160">
    <property type="protein sequence ID" value="KZX12802.1"/>
    <property type="molecule type" value="Genomic_DNA"/>
</dbReference>
<keyword evidence="2" id="KW-1185">Reference proteome</keyword>
<comment type="caution">
    <text evidence="1">The sequence shown here is derived from an EMBL/GenBank/DDBJ whole genome shotgun (WGS) entry which is preliminary data.</text>
</comment>
<dbReference type="InterPro" id="IPR037914">
    <property type="entry name" value="SpoVT-AbrB_sf"/>
</dbReference>
<protein>
    <recommendedName>
        <fullName evidence="3">SpoVT-AbrB domain-containing protein</fullName>
    </recommendedName>
</protein>
<organism evidence="1 2">
    <name type="scientific">Methanobrevibacter curvatus</name>
    <dbReference type="NCBI Taxonomy" id="49547"/>
    <lineage>
        <taxon>Archaea</taxon>
        <taxon>Methanobacteriati</taxon>
        <taxon>Methanobacteriota</taxon>
        <taxon>Methanomada group</taxon>
        <taxon>Methanobacteria</taxon>
        <taxon>Methanobacteriales</taxon>
        <taxon>Methanobacteriaceae</taxon>
        <taxon>Methanobrevibacter</taxon>
    </lineage>
</organism>
<sequence>MYFGDLMLNNIATTKIYDKFQTVIPIEVRRKYDIKGKDYFIEWNINEKGKIELEFVKKLNFEDMIGRYKAKKPINSLKLKEKIKKGEL</sequence>
<name>A0A166B2Z4_9EURY</name>
<dbReference type="SUPFAM" id="SSF89447">
    <property type="entry name" value="AbrB/MazE/MraZ-like"/>
    <property type="match status" value="1"/>
</dbReference>